<feature type="compositionally biased region" description="Basic and acidic residues" evidence="1">
    <location>
        <begin position="124"/>
        <end position="135"/>
    </location>
</feature>
<evidence type="ECO:0008006" key="5">
    <source>
        <dbReference type="Google" id="ProtNLM"/>
    </source>
</evidence>
<reference evidence="3" key="1">
    <citation type="submission" date="2017-08" db="EMBL/GenBank/DDBJ databases">
        <authorList>
            <person name="Imhoff J.F."/>
            <person name="Rahn T."/>
            <person name="Kuenzel S."/>
            <person name="Neulinger S.C."/>
        </authorList>
    </citation>
    <scope>NUCLEOTIDE SEQUENCE</scope>
    <source>
        <strain evidence="3">IM 151</strain>
    </source>
</reference>
<feature type="signal peptide" evidence="2">
    <location>
        <begin position="1"/>
        <end position="25"/>
    </location>
</feature>
<feature type="region of interest" description="Disordered" evidence="1">
    <location>
        <begin position="203"/>
        <end position="233"/>
    </location>
</feature>
<gene>
    <name evidence="3" type="ORF">CKO43_04305</name>
</gene>
<evidence type="ECO:0000256" key="1">
    <source>
        <dbReference type="SAM" id="MobiDB-lite"/>
    </source>
</evidence>
<dbReference type="RefSeq" id="WP_200377950.1">
    <property type="nucleotide sequence ID" value="NZ_NRRU01000010.1"/>
</dbReference>
<dbReference type="InterPro" id="IPR021455">
    <property type="entry name" value="DUF3106"/>
</dbReference>
<name>A0ABS1DPR2_RUBGE</name>
<accession>A0ABS1DPR2</accession>
<dbReference type="Proteomes" id="UP001041814">
    <property type="component" value="Unassembled WGS sequence"/>
</dbReference>
<dbReference type="Pfam" id="PF11304">
    <property type="entry name" value="DUF3106"/>
    <property type="match status" value="1"/>
</dbReference>
<organism evidence="3 4">
    <name type="scientific">Rubrivivax gelatinosus</name>
    <name type="common">Rhodocyclus gelatinosus</name>
    <name type="synonym">Rhodopseudomonas gelatinosa</name>
    <dbReference type="NCBI Taxonomy" id="28068"/>
    <lineage>
        <taxon>Bacteria</taxon>
        <taxon>Pseudomonadati</taxon>
        <taxon>Pseudomonadota</taxon>
        <taxon>Betaproteobacteria</taxon>
        <taxon>Burkholderiales</taxon>
        <taxon>Sphaerotilaceae</taxon>
        <taxon>Rubrivivax</taxon>
    </lineage>
</organism>
<protein>
    <recommendedName>
        <fullName evidence="5">DUF3106 domain-containing protein</fullName>
    </recommendedName>
</protein>
<sequence length="233" mass="25382">MILRPVAFAALILSAALAASVPARAAESGPTWSQLTPAQKQALAPLQKDWPAIDPTGKDRWLTVAARFPKMGEAERKRVQERMGAWTRLSPSERAQARLQFQQARQYSAEDRQARWEAYQALPDDQRKKLAERATPKQRAASGPRDDDDGKPKRNIVAPLRKQQVKAVAPAVIQAAPGATTTLMSSPPSSPAYHQSGMPKIIATDGFVNPQTLLPRRGPQGAAVRSQAASEPR</sequence>
<comment type="caution">
    <text evidence="3">The sequence shown here is derived from an EMBL/GenBank/DDBJ whole genome shotgun (WGS) entry which is preliminary data.</text>
</comment>
<reference evidence="3" key="2">
    <citation type="journal article" date="2020" name="Microorganisms">
        <title>Osmotic Adaptation and Compatible Solute Biosynthesis of Phototrophic Bacteria as Revealed from Genome Analyses.</title>
        <authorList>
            <person name="Imhoff J.F."/>
            <person name="Rahn T."/>
            <person name="Kunzel S."/>
            <person name="Keller A."/>
            <person name="Neulinger S.C."/>
        </authorList>
    </citation>
    <scope>NUCLEOTIDE SEQUENCE</scope>
    <source>
        <strain evidence="3">IM 151</strain>
    </source>
</reference>
<evidence type="ECO:0000256" key="2">
    <source>
        <dbReference type="SAM" id="SignalP"/>
    </source>
</evidence>
<dbReference type="EMBL" id="NRRU01000010">
    <property type="protein sequence ID" value="MBK1711999.1"/>
    <property type="molecule type" value="Genomic_DNA"/>
</dbReference>
<feature type="region of interest" description="Disordered" evidence="1">
    <location>
        <begin position="120"/>
        <end position="154"/>
    </location>
</feature>
<feature type="chain" id="PRO_5046542655" description="DUF3106 domain-containing protein" evidence="2">
    <location>
        <begin position="26"/>
        <end position="233"/>
    </location>
</feature>
<evidence type="ECO:0000313" key="3">
    <source>
        <dbReference type="EMBL" id="MBK1711999.1"/>
    </source>
</evidence>
<keyword evidence="4" id="KW-1185">Reference proteome</keyword>
<evidence type="ECO:0000313" key="4">
    <source>
        <dbReference type="Proteomes" id="UP001041814"/>
    </source>
</evidence>
<proteinExistence type="predicted"/>
<keyword evidence="2" id="KW-0732">Signal</keyword>